<dbReference type="AlphaFoldDB" id="A0A510X9W1"/>
<dbReference type="OrthoDB" id="9800971at2"/>
<dbReference type="RefSeq" id="WP_146802819.1">
    <property type="nucleotide sequence ID" value="NZ_BJUK01000016.1"/>
</dbReference>
<reference evidence="1 3" key="1">
    <citation type="submission" date="2019-07" db="EMBL/GenBank/DDBJ databases">
        <title>Whole genome shotgun sequence of Halomonas pacifica NBRC 102220.</title>
        <authorList>
            <person name="Hosoyama A."/>
            <person name="Uohara A."/>
            <person name="Ohji S."/>
            <person name="Ichikawa N."/>
        </authorList>
    </citation>
    <scope>NUCLEOTIDE SEQUENCE [LARGE SCALE GENOMIC DNA]</scope>
    <source>
        <strain evidence="1 3">NBRC 102220</strain>
    </source>
</reference>
<dbReference type="InterPro" id="IPR018772">
    <property type="entry name" value="Transcription_activator_HlyU"/>
</dbReference>
<evidence type="ECO:0000313" key="3">
    <source>
        <dbReference type="Proteomes" id="UP000321275"/>
    </source>
</evidence>
<keyword evidence="3" id="KW-1185">Reference proteome</keyword>
<evidence type="ECO:0000313" key="1">
    <source>
        <dbReference type="EMBL" id="GEK47477.1"/>
    </source>
</evidence>
<reference evidence="2 4" key="2">
    <citation type="submission" date="2020-12" db="EMBL/GenBank/DDBJ databases">
        <title>Draft genome sequence of Halomonas pacifica strain CARE-V15.</title>
        <authorList>
            <person name="Vignesh N."/>
            <person name="Thabitha A."/>
            <person name="Saravanan R."/>
            <person name="Manigandan V."/>
        </authorList>
    </citation>
    <scope>NUCLEOTIDE SEQUENCE [LARGE SCALE GENOMIC DNA]</scope>
    <source>
        <strain evidence="2 4">CARE-V15</strain>
    </source>
</reference>
<dbReference type="EMBL" id="BJUK01000016">
    <property type="protein sequence ID" value="GEK47477.1"/>
    <property type="molecule type" value="Genomic_DNA"/>
</dbReference>
<accession>A0A510X9W1</accession>
<evidence type="ECO:0000313" key="2">
    <source>
        <dbReference type="EMBL" id="MBH8578564.1"/>
    </source>
</evidence>
<dbReference type="Proteomes" id="UP000321275">
    <property type="component" value="Unassembled WGS sequence"/>
</dbReference>
<dbReference type="Pfam" id="PF10115">
    <property type="entry name" value="HlyU"/>
    <property type="match status" value="1"/>
</dbReference>
<protein>
    <submittedName>
        <fullName evidence="1">Transcriptional activator HlyU</fullName>
    </submittedName>
</protein>
<proteinExistence type="predicted"/>
<organism evidence="1 3">
    <name type="scientific">Bisbaumannia pacifica</name>
    <dbReference type="NCBI Taxonomy" id="77098"/>
    <lineage>
        <taxon>Bacteria</taxon>
        <taxon>Pseudomonadati</taxon>
        <taxon>Pseudomonadota</taxon>
        <taxon>Gammaproteobacteria</taxon>
        <taxon>Oceanospirillales</taxon>
        <taxon>Halomonadaceae</taxon>
        <taxon>Bisbaumannia</taxon>
    </lineage>
</organism>
<evidence type="ECO:0000313" key="4">
    <source>
        <dbReference type="Proteomes" id="UP000651738"/>
    </source>
</evidence>
<sequence length="97" mass="11055">MLKKLLSGLFGQGQAKAVPEVEPVEYRGYRITPDCQEVAGQYRVSGWIRLPVEGGEVREHRFERSDMVPGREACEQLMIGKAQRFIDEIGEAMFEPR</sequence>
<name>A0A510X9W1_9GAMM</name>
<comment type="caution">
    <text evidence="1">The sequence shown here is derived from an EMBL/GenBank/DDBJ whole genome shotgun (WGS) entry which is preliminary data.</text>
</comment>
<gene>
    <name evidence="1" type="ORF">HPA02_17600</name>
    <name evidence="2" type="ORF">I7V36_00515</name>
</gene>
<dbReference type="Proteomes" id="UP000651738">
    <property type="component" value="Unassembled WGS sequence"/>
</dbReference>
<dbReference type="EMBL" id="JAEDAF010000001">
    <property type="protein sequence ID" value="MBH8578564.1"/>
    <property type="molecule type" value="Genomic_DNA"/>
</dbReference>